<evidence type="ECO:0000313" key="2">
    <source>
        <dbReference type="Proteomes" id="UP000293360"/>
    </source>
</evidence>
<organism evidence="1 2">
    <name type="scientific">Monosporascus ibericus</name>
    <dbReference type="NCBI Taxonomy" id="155417"/>
    <lineage>
        <taxon>Eukaryota</taxon>
        <taxon>Fungi</taxon>
        <taxon>Dikarya</taxon>
        <taxon>Ascomycota</taxon>
        <taxon>Pezizomycotina</taxon>
        <taxon>Sordariomycetes</taxon>
        <taxon>Xylariomycetidae</taxon>
        <taxon>Xylariales</taxon>
        <taxon>Xylariales incertae sedis</taxon>
        <taxon>Monosporascus</taxon>
    </lineage>
</organism>
<name>A0A4Q4T3H4_9PEZI</name>
<dbReference type="EMBL" id="QJNU01000438">
    <property type="protein sequence ID" value="RYO99039.1"/>
    <property type="molecule type" value="Genomic_DNA"/>
</dbReference>
<dbReference type="STRING" id="155417.A0A4Q4T3H4"/>
<accession>A0A4Q4T3H4</accession>
<dbReference type="AlphaFoldDB" id="A0A4Q4T3H4"/>
<dbReference type="Proteomes" id="UP000293360">
    <property type="component" value="Unassembled WGS sequence"/>
</dbReference>
<proteinExistence type="predicted"/>
<dbReference type="OrthoDB" id="3350591at2759"/>
<protein>
    <submittedName>
        <fullName evidence="1">Uncharacterized protein</fullName>
    </submittedName>
</protein>
<dbReference type="Pfam" id="PF12311">
    <property type="entry name" value="DUF3632"/>
    <property type="match status" value="1"/>
</dbReference>
<gene>
    <name evidence="1" type="ORF">DL764_006921</name>
</gene>
<dbReference type="PANTHER" id="PTHR38797:SF4">
    <property type="entry name" value="NUCLEAR PORE COMPLEX PROTEIN NUP85"/>
    <property type="match status" value="1"/>
</dbReference>
<comment type="caution">
    <text evidence="1">The sequence shown here is derived from an EMBL/GenBank/DDBJ whole genome shotgun (WGS) entry which is preliminary data.</text>
</comment>
<dbReference type="InterPro" id="IPR053204">
    <property type="entry name" value="Oxopyrrolidines_Biosynth-assoc"/>
</dbReference>
<dbReference type="InterPro" id="IPR022085">
    <property type="entry name" value="OpdG"/>
</dbReference>
<keyword evidence="2" id="KW-1185">Reference proteome</keyword>
<reference evidence="1 2" key="1">
    <citation type="submission" date="2018-06" db="EMBL/GenBank/DDBJ databases">
        <title>Complete Genomes of Monosporascus.</title>
        <authorList>
            <person name="Robinson A.J."/>
            <person name="Natvig D.O."/>
        </authorList>
    </citation>
    <scope>NUCLEOTIDE SEQUENCE [LARGE SCALE GENOMIC DNA]</scope>
    <source>
        <strain evidence="1 2">CBS 110550</strain>
    </source>
</reference>
<dbReference type="PANTHER" id="PTHR38797">
    <property type="entry name" value="NUCLEAR PORE COMPLEX PROTEIN NUP85-RELATED"/>
    <property type="match status" value="1"/>
</dbReference>
<evidence type="ECO:0000313" key="1">
    <source>
        <dbReference type="EMBL" id="RYO99039.1"/>
    </source>
</evidence>
<sequence length="281" mass="31733">MESSNGWTFSADEISLQGLAKTIHTVSRKRVFDALRPGLEADGNPRDRAHGIAEGLEAVCPADSDPSQVEQVLYDLWELLIAVVKSIPPEHQWHDILVGALENLVARDGRMVQLDGGPKHLWKDLPQFEKCLKEHWTDPTADPRNFNLDRGKRWESLNSFVARLMSKGLGSYELFTVTPMRHALEESVARKELAECRLRTAMQWIIYSREALFRSIVNPSDNAQAGRNASAGSLYAGGQPGLSRSRWEFWKMRFGEIEKEKEGPLKAKIKEVIAMMEVAEH</sequence>